<evidence type="ECO:0000313" key="2">
    <source>
        <dbReference type="EMBL" id="RIB21595.1"/>
    </source>
</evidence>
<feature type="compositionally biased region" description="Basic and acidic residues" evidence="1">
    <location>
        <begin position="195"/>
        <end position="204"/>
    </location>
</feature>
<dbReference type="EMBL" id="QKWP01000352">
    <property type="protein sequence ID" value="RIB21595.1"/>
    <property type="molecule type" value="Genomic_DNA"/>
</dbReference>
<dbReference type="AlphaFoldDB" id="A0A397VGJ8"/>
<comment type="caution">
    <text evidence="2">The sequence shown here is derived from an EMBL/GenBank/DDBJ whole genome shotgun (WGS) entry which is preliminary data.</text>
</comment>
<name>A0A397VGJ8_9GLOM</name>
<proteinExistence type="predicted"/>
<dbReference type="Proteomes" id="UP000266673">
    <property type="component" value="Unassembled WGS sequence"/>
</dbReference>
<keyword evidence="3" id="KW-1185">Reference proteome</keyword>
<organism evidence="2 3">
    <name type="scientific">Gigaspora rosea</name>
    <dbReference type="NCBI Taxonomy" id="44941"/>
    <lineage>
        <taxon>Eukaryota</taxon>
        <taxon>Fungi</taxon>
        <taxon>Fungi incertae sedis</taxon>
        <taxon>Mucoromycota</taxon>
        <taxon>Glomeromycotina</taxon>
        <taxon>Glomeromycetes</taxon>
        <taxon>Diversisporales</taxon>
        <taxon>Gigasporaceae</taxon>
        <taxon>Gigaspora</taxon>
    </lineage>
</organism>
<reference evidence="2 3" key="1">
    <citation type="submission" date="2018-06" db="EMBL/GenBank/DDBJ databases">
        <title>Comparative genomics reveals the genomic features of Rhizophagus irregularis, R. cerebriforme, R. diaphanum and Gigaspora rosea, and their symbiotic lifestyle signature.</title>
        <authorList>
            <person name="Morin E."/>
            <person name="San Clemente H."/>
            <person name="Chen E.C.H."/>
            <person name="De La Providencia I."/>
            <person name="Hainaut M."/>
            <person name="Kuo A."/>
            <person name="Kohler A."/>
            <person name="Murat C."/>
            <person name="Tang N."/>
            <person name="Roy S."/>
            <person name="Loubradou J."/>
            <person name="Henrissat B."/>
            <person name="Grigoriev I.V."/>
            <person name="Corradi N."/>
            <person name="Roux C."/>
            <person name="Martin F.M."/>
        </authorList>
    </citation>
    <scope>NUCLEOTIDE SEQUENCE [LARGE SCALE GENOMIC DNA]</scope>
    <source>
        <strain evidence="2 3">DAOM 194757</strain>
    </source>
</reference>
<evidence type="ECO:0000256" key="1">
    <source>
        <dbReference type="SAM" id="MobiDB-lite"/>
    </source>
</evidence>
<feature type="region of interest" description="Disordered" evidence="1">
    <location>
        <begin position="187"/>
        <end position="210"/>
    </location>
</feature>
<evidence type="ECO:0000313" key="3">
    <source>
        <dbReference type="Proteomes" id="UP000266673"/>
    </source>
</evidence>
<accession>A0A397VGJ8</accession>
<gene>
    <name evidence="2" type="ORF">C2G38_2299434</name>
</gene>
<sequence>MAYVELLKEIIVDENFTFVKFYKKIDFPFVQKAKAEEVLYKALETVASENNTKAQKLLVNFNELINSTSVKIYWNSVYVRDERDKTKLFRTILKEKLVRIFDTGYDSDLGLYNGESSSSDSEAVPILLTNVFLEVKDSGVGDDNNILESVDNYDNNVDNNEQSNPEVYQSPILDNNILESVNHEVQQTPIPESVDNNKENDSVPKRKVTRSKPKYIQHDLAQELLTNLRLCPLKGHKWLWEDIDIINLFKNNKNTKTPLSIGVANFHNNSCVQHLPPSMITYIQKQMENDEDTIYFDNEKKVGIDKFAIDVEDEVMEFLNKFRDCVSLHVYC</sequence>
<protein>
    <submittedName>
        <fullName evidence="2">Uncharacterized protein</fullName>
    </submittedName>
</protein>
<dbReference type="OrthoDB" id="2440595at2759"/>